<dbReference type="VEuPathDB" id="FungiDB:RhiirA1_399784"/>
<dbReference type="EMBL" id="LLXI01000112">
    <property type="protein sequence ID" value="PKY40668.1"/>
    <property type="molecule type" value="Genomic_DNA"/>
</dbReference>
<dbReference type="AlphaFoldDB" id="A0A2I1G209"/>
<feature type="chain" id="PRO_5014121093" description="Secreted protein" evidence="1">
    <location>
        <begin position="24"/>
        <end position="214"/>
    </location>
</feature>
<dbReference type="VEuPathDB" id="FungiDB:FUN_003448"/>
<protein>
    <recommendedName>
        <fullName evidence="4">Secreted protein</fullName>
    </recommendedName>
</protein>
<organism evidence="2 3">
    <name type="scientific">Rhizophagus irregularis</name>
    <dbReference type="NCBI Taxonomy" id="588596"/>
    <lineage>
        <taxon>Eukaryota</taxon>
        <taxon>Fungi</taxon>
        <taxon>Fungi incertae sedis</taxon>
        <taxon>Mucoromycota</taxon>
        <taxon>Glomeromycotina</taxon>
        <taxon>Glomeromycetes</taxon>
        <taxon>Glomerales</taxon>
        <taxon>Glomeraceae</taxon>
        <taxon>Rhizophagus</taxon>
    </lineage>
</organism>
<dbReference type="Proteomes" id="UP000234323">
    <property type="component" value="Unassembled WGS sequence"/>
</dbReference>
<evidence type="ECO:0000256" key="1">
    <source>
        <dbReference type="SAM" id="SignalP"/>
    </source>
</evidence>
<gene>
    <name evidence="2" type="ORF">RhiirA4_454090</name>
</gene>
<comment type="caution">
    <text evidence="2">The sequence shown here is derived from an EMBL/GenBank/DDBJ whole genome shotgun (WGS) entry which is preliminary data.</text>
</comment>
<keyword evidence="1" id="KW-0732">Signal</keyword>
<dbReference type="VEuPathDB" id="FungiDB:RhiirFUN_023400"/>
<dbReference type="OrthoDB" id="2418620at2759"/>
<reference evidence="2 3" key="1">
    <citation type="submission" date="2015-10" db="EMBL/GenBank/DDBJ databases">
        <title>Genome analyses suggest a sexual origin of heterokaryosis in a supposedly ancient asexual fungus.</title>
        <authorList>
            <person name="Ropars J."/>
            <person name="Sedzielewska K."/>
            <person name="Noel J."/>
            <person name="Charron P."/>
            <person name="Farinelli L."/>
            <person name="Marton T."/>
            <person name="Kruger M."/>
            <person name="Pelin A."/>
            <person name="Brachmann A."/>
            <person name="Corradi N."/>
        </authorList>
    </citation>
    <scope>NUCLEOTIDE SEQUENCE [LARGE SCALE GENOMIC DNA]</scope>
    <source>
        <strain evidence="2 3">A4</strain>
    </source>
</reference>
<accession>A0A2I1G209</accession>
<proteinExistence type="predicted"/>
<name>A0A2I1G209_9GLOM</name>
<evidence type="ECO:0008006" key="4">
    <source>
        <dbReference type="Google" id="ProtNLM"/>
    </source>
</evidence>
<feature type="signal peptide" evidence="1">
    <location>
        <begin position="1"/>
        <end position="23"/>
    </location>
</feature>
<evidence type="ECO:0000313" key="2">
    <source>
        <dbReference type="EMBL" id="PKY40668.1"/>
    </source>
</evidence>
<sequence>MRFARLCKLYLFFLVATATIAVGAPLDNVIKTPMVEGQATIETTFPQCPEGTTYVASLCFNVGRIQVFCQNPQNPTLEITAFTDCEADEVCIEHEHAINEDLNRPHATCVNSDIYTIWDNFNNPDADACAQEVYKHDKGALDLEIAMTIYAHDGKPIQVNLLKAFSNDNELSKIFDMHNYTQVIRGYNGETIKYCFNTGTQNKVTAYAGSWIIT</sequence>
<keyword evidence="3" id="KW-1185">Reference proteome</keyword>
<evidence type="ECO:0000313" key="3">
    <source>
        <dbReference type="Proteomes" id="UP000234323"/>
    </source>
</evidence>